<dbReference type="EMBL" id="CP011856">
    <property type="protein sequence ID" value="AKM53933.1"/>
    <property type="molecule type" value="Genomic_DNA"/>
</dbReference>
<dbReference type="AlphaFoldDB" id="A0A0H3XH57"/>
<evidence type="ECO:0000256" key="1">
    <source>
        <dbReference type="SAM" id="SignalP"/>
    </source>
</evidence>
<dbReference type="PROSITE" id="PS51257">
    <property type="entry name" value="PROKAR_LIPOPROTEIN"/>
    <property type="match status" value="1"/>
</dbReference>
<dbReference type="Proteomes" id="UP000035661">
    <property type="component" value="Chromosome"/>
</dbReference>
<keyword evidence="1" id="KW-0732">Signal</keyword>
<name>A0A0H3XH57_9MOLU</name>
<keyword evidence="3" id="KW-1185">Reference proteome</keyword>
<dbReference type="PATRIC" id="fig|743698.3.peg.352"/>
<evidence type="ECO:0000313" key="2">
    <source>
        <dbReference type="EMBL" id="AKM53933.1"/>
    </source>
</evidence>
<sequence length="747" mass="83207">MKRLLAILTATMLATSLVPTLVACGNSHSDIIDGKKNVSTEFTLTNSVYVSSETKDINADILAAAKKEGRIEQGLDLHMGDITDQENNTLPPNNGDQEAGYIVFTLKDKPEISYIGSITIYFTLINSSPVDITQDVDLSVTLKDVTKYDDLTTLQNEIWDEAKTQFTANTPDNISGYDLSGLALPTKFNQPLSEQLIAKYNGKFDSGIKKYKGTITIKLNIISYYINLPLELKNDVGDKDTLYQFIWQNVKNSPEFSTDPRVSASYKDYDIDFSSVVEPGRGQSTNFKFLATPKDESVNHYLRVEGSLTKDPYTMPKDISLAVPIIVYEKDRYQVDKAKVWSDAMAIAGLPVTPEMKDFDLSGWDAVIRNNWPNIGTKHAITLVAKNNNTNPVFKGDTTIHAIIMNDGVVKTINTGPILLSAASNPTVDSIFVSTWHNAVGQFGGEISTKSTDYVDSKGNSTIDKSGLEAAYKQAVATKGWTDYAIKARGDAQTTGKDADLTITGKLRIIDSPLTKPVPINYSTRDYKFNQDPATIDRQIKTLTTRIWNDIIGYSSFNNEAYTLYGVSKKISAWDSDYEQKVAAAIKNFTPGGSPNIPLELKFRLKDQTIYQGEMTVQITLKYDSNRIPMNPSGDPIDATANGPLVFYLDNLNIQNPGQYIRNLMITIWHNAITYNYELQKKYPNLLLPTSNYNYWDDEVVSRVVLPTVDNPVSDITLDNIIPKYNGLYEGTVIIKIKIIYDINHHP</sequence>
<dbReference type="STRING" id="315358.SERIO_v1c03510"/>
<organism evidence="2 3">
    <name type="scientific">Spiroplasma eriocheiris</name>
    <dbReference type="NCBI Taxonomy" id="315358"/>
    <lineage>
        <taxon>Bacteria</taxon>
        <taxon>Bacillati</taxon>
        <taxon>Mycoplasmatota</taxon>
        <taxon>Mollicutes</taxon>
        <taxon>Entomoplasmatales</taxon>
        <taxon>Spiroplasmataceae</taxon>
        <taxon>Spiroplasma</taxon>
    </lineage>
</organism>
<feature type="chain" id="PRO_5005204139" description="Lipoprotein" evidence="1">
    <location>
        <begin position="24"/>
        <end position="747"/>
    </location>
</feature>
<dbReference type="KEGG" id="seri:SERIO_v1c03510"/>
<reference evidence="3" key="2">
    <citation type="submission" date="2015-06" db="EMBL/GenBank/DDBJ databases">
        <title>Complete genome sequence of Spiroplasma eriocheiris TDA-040725-5 (DSM 21848).</title>
        <authorList>
            <person name="Lo W.-S."/>
            <person name="Kuo C.-H."/>
        </authorList>
    </citation>
    <scope>NUCLEOTIDE SEQUENCE [LARGE SCALE GENOMIC DNA]</scope>
    <source>
        <strain evidence="3">TDA-040725-5</strain>
    </source>
</reference>
<dbReference type="RefSeq" id="WP_047791190.1">
    <property type="nucleotide sequence ID" value="NZ_CP011856.1"/>
</dbReference>
<reference evidence="2 3" key="1">
    <citation type="journal article" date="2015" name="Genome Biol. Evol.">
        <title>Found and Lost: The Fates of Horizontally Acquired Genes in Arthropod-Symbiotic Spiroplasma.</title>
        <authorList>
            <person name="Lo W.S."/>
            <person name="Gasparich G.E."/>
            <person name="Kuo C.H."/>
        </authorList>
    </citation>
    <scope>NUCLEOTIDE SEQUENCE [LARGE SCALE GENOMIC DNA]</scope>
    <source>
        <strain evidence="3">TDA-040725-5</strain>
    </source>
</reference>
<feature type="signal peptide" evidence="1">
    <location>
        <begin position="1"/>
        <end position="23"/>
    </location>
</feature>
<evidence type="ECO:0000313" key="3">
    <source>
        <dbReference type="Proteomes" id="UP000035661"/>
    </source>
</evidence>
<evidence type="ECO:0008006" key="4">
    <source>
        <dbReference type="Google" id="ProtNLM"/>
    </source>
</evidence>
<gene>
    <name evidence="2" type="ORF">SERIO_v1c03510</name>
</gene>
<accession>A0A0H3XH57</accession>
<proteinExistence type="predicted"/>
<protein>
    <recommendedName>
        <fullName evidence="4">Lipoprotein</fullName>
    </recommendedName>
</protein>